<sequence>MKTNSLLAATAASIGIYFALSALSTYFAEVYVGVPWALMDLETVRTFTGLSKTGKFVAIVFACYFAIGFSNRASISNWQHGIYAVCVSLPIVAVATYPDLAFFKLPSSISFSFHGSRFIYFCIAAFVGLFFGFRFNRLKNI</sequence>
<protein>
    <submittedName>
        <fullName evidence="2">Uncharacterized protein</fullName>
    </submittedName>
</protein>
<evidence type="ECO:0000313" key="2">
    <source>
        <dbReference type="EMBL" id="MEE1674488.1"/>
    </source>
</evidence>
<feature type="transmembrane region" description="Helical" evidence="1">
    <location>
        <begin position="118"/>
        <end position="135"/>
    </location>
</feature>
<proteinExistence type="predicted"/>
<dbReference type="Proteomes" id="UP001310248">
    <property type="component" value="Unassembled WGS sequence"/>
</dbReference>
<organism evidence="2 3">
    <name type="scientific">Agarivorans aestuarii</name>
    <dbReference type="NCBI Taxonomy" id="1563703"/>
    <lineage>
        <taxon>Bacteria</taxon>
        <taxon>Pseudomonadati</taxon>
        <taxon>Pseudomonadota</taxon>
        <taxon>Gammaproteobacteria</taxon>
        <taxon>Alteromonadales</taxon>
        <taxon>Alteromonadaceae</taxon>
        <taxon>Agarivorans</taxon>
    </lineage>
</organism>
<keyword evidence="1" id="KW-0472">Membrane</keyword>
<evidence type="ECO:0000313" key="3">
    <source>
        <dbReference type="Proteomes" id="UP001310248"/>
    </source>
</evidence>
<evidence type="ECO:0000256" key="1">
    <source>
        <dbReference type="SAM" id="Phobius"/>
    </source>
</evidence>
<name>A0ABU7G508_9ALTE</name>
<keyword evidence="1" id="KW-0812">Transmembrane</keyword>
<feature type="transmembrane region" description="Helical" evidence="1">
    <location>
        <begin position="81"/>
        <end position="98"/>
    </location>
</feature>
<keyword evidence="1" id="KW-1133">Transmembrane helix</keyword>
<reference evidence="3" key="1">
    <citation type="submission" date="2023-07" db="EMBL/GenBank/DDBJ databases">
        <title>Draft genome sequence of Agarivorans aestuarii strain ZMCS4, a CAZymes producing bacteria isolated from the marine brown algae Clodostephus spongiosus.</title>
        <authorList>
            <person name="Lorente B."/>
            <person name="Cabral C."/>
            <person name="Frias J."/>
            <person name="Faria J."/>
            <person name="Toubarro D."/>
        </authorList>
    </citation>
    <scope>NUCLEOTIDE SEQUENCE [LARGE SCALE GENOMIC DNA]</scope>
    <source>
        <strain evidence="3">ZMCS4</strain>
    </source>
</reference>
<feature type="transmembrane region" description="Helical" evidence="1">
    <location>
        <begin position="7"/>
        <end position="27"/>
    </location>
</feature>
<dbReference type="EMBL" id="JAYDYW010000008">
    <property type="protein sequence ID" value="MEE1674488.1"/>
    <property type="molecule type" value="Genomic_DNA"/>
</dbReference>
<dbReference type="RefSeq" id="WP_329775593.1">
    <property type="nucleotide sequence ID" value="NZ_JAYDYW010000008.1"/>
</dbReference>
<reference evidence="2 3" key="2">
    <citation type="submission" date="2023-12" db="EMBL/GenBank/DDBJ databases">
        <authorList>
            <consortium name="Cladostephus spongiosus"/>
            <person name="Lorente B."/>
            <person name="Cabral C."/>
            <person name="Frias J."/>
            <person name="Faria J."/>
            <person name="Toubarro D."/>
        </authorList>
    </citation>
    <scope>NUCLEOTIDE SEQUENCE [LARGE SCALE GENOMIC DNA]</scope>
    <source>
        <strain evidence="2 3">ZMCS4</strain>
    </source>
</reference>
<accession>A0ABU7G508</accession>
<gene>
    <name evidence="2" type="ORF">SNR37_003931</name>
</gene>
<keyword evidence="3" id="KW-1185">Reference proteome</keyword>
<comment type="caution">
    <text evidence="2">The sequence shown here is derived from an EMBL/GenBank/DDBJ whole genome shotgun (WGS) entry which is preliminary data.</text>
</comment>
<feature type="transmembrane region" description="Helical" evidence="1">
    <location>
        <begin position="47"/>
        <end position="69"/>
    </location>
</feature>